<evidence type="ECO:0000256" key="1">
    <source>
        <dbReference type="ARBA" id="ARBA00004477"/>
    </source>
</evidence>
<keyword evidence="6 8" id="KW-0472">Membrane</keyword>
<keyword evidence="5 8" id="KW-1133">Transmembrane helix</keyword>
<dbReference type="InterPro" id="IPR008506">
    <property type="entry name" value="SND2/TMEM208"/>
</dbReference>
<protein>
    <recommendedName>
        <fullName evidence="11">Transmembrane protein 208</fullName>
    </recommendedName>
</protein>
<dbReference type="GO" id="GO:0005773">
    <property type="term" value="C:vacuole"/>
    <property type="evidence" value="ECO:0007669"/>
    <property type="project" value="GOC"/>
</dbReference>
<feature type="transmembrane region" description="Helical" evidence="8">
    <location>
        <begin position="20"/>
        <end position="39"/>
    </location>
</feature>
<dbReference type="AlphaFoldDB" id="A0AAW1PEH6"/>
<feature type="region of interest" description="Disordered" evidence="7">
    <location>
        <begin position="150"/>
        <end position="170"/>
    </location>
</feature>
<evidence type="ECO:0000313" key="9">
    <source>
        <dbReference type="EMBL" id="KAK9806528.1"/>
    </source>
</evidence>
<reference evidence="9 10" key="1">
    <citation type="journal article" date="2024" name="Nat. Commun.">
        <title>Phylogenomics reveals the evolutionary origins of lichenization in chlorophyte algae.</title>
        <authorList>
            <person name="Puginier C."/>
            <person name="Libourel C."/>
            <person name="Otte J."/>
            <person name="Skaloud P."/>
            <person name="Haon M."/>
            <person name="Grisel S."/>
            <person name="Petersen M."/>
            <person name="Berrin J.G."/>
            <person name="Delaux P.M."/>
            <person name="Dal Grande F."/>
            <person name="Keller J."/>
        </authorList>
    </citation>
    <scope>NUCLEOTIDE SEQUENCE [LARGE SCALE GENOMIC DNA]</scope>
    <source>
        <strain evidence="9 10">SAG 2036</strain>
    </source>
</reference>
<evidence type="ECO:0000256" key="3">
    <source>
        <dbReference type="ARBA" id="ARBA00022692"/>
    </source>
</evidence>
<evidence type="ECO:0000313" key="10">
    <source>
        <dbReference type="Proteomes" id="UP001465755"/>
    </source>
</evidence>
<evidence type="ECO:0000256" key="5">
    <source>
        <dbReference type="ARBA" id="ARBA00022989"/>
    </source>
</evidence>
<evidence type="ECO:0000256" key="6">
    <source>
        <dbReference type="ARBA" id="ARBA00023136"/>
    </source>
</evidence>
<proteinExistence type="inferred from homology"/>
<dbReference type="EMBL" id="JALJOQ010000037">
    <property type="protein sequence ID" value="KAK9806528.1"/>
    <property type="molecule type" value="Genomic_DNA"/>
</dbReference>
<evidence type="ECO:0008006" key="11">
    <source>
        <dbReference type="Google" id="ProtNLM"/>
    </source>
</evidence>
<organism evidence="9 10">
    <name type="scientific">Symbiochloris irregularis</name>
    <dbReference type="NCBI Taxonomy" id="706552"/>
    <lineage>
        <taxon>Eukaryota</taxon>
        <taxon>Viridiplantae</taxon>
        <taxon>Chlorophyta</taxon>
        <taxon>core chlorophytes</taxon>
        <taxon>Trebouxiophyceae</taxon>
        <taxon>Trebouxiales</taxon>
        <taxon>Trebouxiaceae</taxon>
        <taxon>Symbiochloris</taxon>
    </lineage>
</organism>
<feature type="transmembrane region" description="Helical" evidence="8">
    <location>
        <begin position="98"/>
        <end position="131"/>
    </location>
</feature>
<dbReference type="PANTHER" id="PTHR13505">
    <property type="entry name" value="TRANSMEMBRANE PROTEIN 208"/>
    <property type="match status" value="1"/>
</dbReference>
<keyword evidence="10" id="KW-1185">Reference proteome</keyword>
<evidence type="ECO:0000256" key="8">
    <source>
        <dbReference type="SAM" id="Phobius"/>
    </source>
</evidence>
<sequence>MAKAGAKKRLEENRRRLQLLLYAIVTANAVHLLFSFLIFQAKYGALKWLGFALTSGIYVVCYSGLAKAAEPIYSQNGELEDGGANLSIGGMTGYYHDFIYLAVFVQLASLFSGYFWLIFLAVPAYALYYLWTGIIQPYIFTPRDEEVQESAAMQKRREKLERRQRRQQGR</sequence>
<keyword evidence="4" id="KW-0256">Endoplasmic reticulum</keyword>
<comment type="caution">
    <text evidence="9">The sequence shown here is derived from an EMBL/GenBank/DDBJ whole genome shotgun (WGS) entry which is preliminary data.</text>
</comment>
<evidence type="ECO:0000256" key="2">
    <source>
        <dbReference type="ARBA" id="ARBA00009950"/>
    </source>
</evidence>
<feature type="transmembrane region" description="Helical" evidence="8">
    <location>
        <begin position="45"/>
        <end position="65"/>
    </location>
</feature>
<gene>
    <name evidence="9" type="ORF">WJX73_007441</name>
</gene>
<name>A0AAW1PEH6_9CHLO</name>
<dbReference type="PANTHER" id="PTHR13505:SF7">
    <property type="entry name" value="TRANSMEMBRANE PROTEIN 208"/>
    <property type="match status" value="1"/>
</dbReference>
<evidence type="ECO:0000256" key="7">
    <source>
        <dbReference type="SAM" id="MobiDB-lite"/>
    </source>
</evidence>
<keyword evidence="3 8" id="KW-0812">Transmembrane</keyword>
<accession>A0AAW1PEH6</accession>
<dbReference type="GO" id="GO:0005789">
    <property type="term" value="C:endoplasmic reticulum membrane"/>
    <property type="evidence" value="ECO:0007669"/>
    <property type="project" value="UniProtKB-SubCell"/>
</dbReference>
<comment type="similarity">
    <text evidence="2">Belongs to the TMEM208 family.</text>
</comment>
<comment type="subcellular location">
    <subcellularLocation>
        <location evidence="1">Endoplasmic reticulum membrane</location>
        <topology evidence="1">Multi-pass membrane protein</topology>
    </subcellularLocation>
</comment>
<feature type="compositionally biased region" description="Basic residues" evidence="7">
    <location>
        <begin position="154"/>
        <end position="170"/>
    </location>
</feature>
<dbReference type="GO" id="GO:0006624">
    <property type="term" value="P:vacuolar protein processing"/>
    <property type="evidence" value="ECO:0007669"/>
    <property type="project" value="TreeGrafter"/>
</dbReference>
<dbReference type="Pfam" id="PF05620">
    <property type="entry name" value="TMEM208_SND2"/>
    <property type="match status" value="1"/>
</dbReference>
<dbReference type="Proteomes" id="UP001465755">
    <property type="component" value="Unassembled WGS sequence"/>
</dbReference>
<evidence type="ECO:0000256" key="4">
    <source>
        <dbReference type="ARBA" id="ARBA00022824"/>
    </source>
</evidence>